<evidence type="ECO:0000259" key="6">
    <source>
        <dbReference type="PROSITE" id="PS50198"/>
    </source>
</evidence>
<dbReference type="AlphaFoldDB" id="A0A2M8WM78"/>
<evidence type="ECO:0000256" key="3">
    <source>
        <dbReference type="ARBA" id="ARBA00030642"/>
    </source>
</evidence>
<evidence type="ECO:0000256" key="5">
    <source>
        <dbReference type="PROSITE-ProRule" id="PRU00278"/>
    </source>
</evidence>
<gene>
    <name evidence="7" type="ORF">BC777_0874</name>
</gene>
<dbReference type="InterPro" id="IPR000297">
    <property type="entry name" value="PPIase_PpiC"/>
</dbReference>
<evidence type="ECO:0000256" key="2">
    <source>
        <dbReference type="ARBA" id="ARBA00022729"/>
    </source>
</evidence>
<evidence type="ECO:0000256" key="4">
    <source>
        <dbReference type="ARBA" id="ARBA00031484"/>
    </source>
</evidence>
<dbReference type="Gene3D" id="3.10.50.40">
    <property type="match status" value="1"/>
</dbReference>
<proteinExistence type="predicted"/>
<evidence type="ECO:0000313" key="8">
    <source>
        <dbReference type="Proteomes" id="UP000228531"/>
    </source>
</evidence>
<feature type="domain" description="PpiC" evidence="6">
    <location>
        <begin position="183"/>
        <end position="279"/>
    </location>
</feature>
<protein>
    <recommendedName>
        <fullName evidence="1">Parvulin-like PPIase</fullName>
    </recommendedName>
    <alternativeName>
        <fullName evidence="3">Peptidyl-prolyl cis-trans isomerase plp</fullName>
    </alternativeName>
    <alternativeName>
        <fullName evidence="4">Rotamase plp</fullName>
    </alternativeName>
</protein>
<dbReference type="SUPFAM" id="SSF109998">
    <property type="entry name" value="Triger factor/SurA peptide-binding domain-like"/>
    <property type="match status" value="1"/>
</dbReference>
<dbReference type="Pfam" id="PF00639">
    <property type="entry name" value="Rotamase"/>
    <property type="match status" value="1"/>
</dbReference>
<dbReference type="GO" id="GO:0003755">
    <property type="term" value="F:peptidyl-prolyl cis-trans isomerase activity"/>
    <property type="evidence" value="ECO:0007669"/>
    <property type="project" value="UniProtKB-KW"/>
</dbReference>
<evidence type="ECO:0000313" key="7">
    <source>
        <dbReference type="EMBL" id="PJI92031.1"/>
    </source>
</evidence>
<name>A0A2M8WM78_9RHOB</name>
<dbReference type="InterPro" id="IPR027304">
    <property type="entry name" value="Trigger_fact/SurA_dom_sf"/>
</dbReference>
<accession>A0A2M8WM78</accession>
<keyword evidence="5" id="KW-0697">Rotamase</keyword>
<keyword evidence="8" id="KW-1185">Reference proteome</keyword>
<evidence type="ECO:0000256" key="1">
    <source>
        <dbReference type="ARBA" id="ARBA00018370"/>
    </source>
</evidence>
<organism evidence="7 8">
    <name type="scientific">Yoonia maricola</name>
    <dbReference type="NCBI Taxonomy" id="420999"/>
    <lineage>
        <taxon>Bacteria</taxon>
        <taxon>Pseudomonadati</taxon>
        <taxon>Pseudomonadota</taxon>
        <taxon>Alphaproteobacteria</taxon>
        <taxon>Rhodobacterales</taxon>
        <taxon>Paracoccaceae</taxon>
        <taxon>Yoonia</taxon>
    </lineage>
</organism>
<dbReference type="Proteomes" id="UP000228531">
    <property type="component" value="Unassembled WGS sequence"/>
</dbReference>
<dbReference type="InterPro" id="IPR046357">
    <property type="entry name" value="PPIase_dom_sf"/>
</dbReference>
<dbReference type="EMBL" id="PGTY01000001">
    <property type="protein sequence ID" value="PJI92031.1"/>
    <property type="molecule type" value="Genomic_DNA"/>
</dbReference>
<comment type="caution">
    <text evidence="7">The sequence shown here is derived from an EMBL/GenBank/DDBJ whole genome shotgun (WGS) entry which is preliminary data.</text>
</comment>
<sequence length="424" mass="46623">MQGKQPVARQQDADTRRMKSFRMLKGQIAAVIAALCMCTGALAQGQLTPVITVNDRVITQYELTQRIRLLEVFRTPGDLNEAARTALIEDRLKQQEMARFGVAVSEAALQQAMEEFAGRANMNLPQFTQVLAQNNIDISTLRDFVEVGILWRDFVRSRFNREVNITDADIERAIAQQGNTSSQLEVLLSEIIIAPPAGREADARQAAEQISRMRSFADFEAAARQVSALPSRENGGRLDWTPVNNFPPQIRSIVLDLEPGEVTDPIEIPNAIALFQLRGTREAVQAAPTPVSIEYAAYYIPGGRSDAGLTQAATVRDQVDTCDDLYGVARNQPVEVLDRLTEAPAAISNDVALELARLDPGEVSYNLTRDNGETLVFLMLCARNNAGADGINREGIRNQIRGQRLTALADALLEDLRASAVIRP</sequence>
<dbReference type="PANTHER" id="PTHR47637">
    <property type="entry name" value="CHAPERONE SURA"/>
    <property type="match status" value="1"/>
</dbReference>
<dbReference type="InterPro" id="IPR050280">
    <property type="entry name" value="OMP_Chaperone_SurA"/>
</dbReference>
<reference evidence="7 8" key="1">
    <citation type="submission" date="2017-11" db="EMBL/GenBank/DDBJ databases">
        <title>Genomic Encyclopedia of Archaeal and Bacterial Type Strains, Phase II (KMG-II): From Individual Species to Whole Genera.</title>
        <authorList>
            <person name="Goeker M."/>
        </authorList>
    </citation>
    <scope>NUCLEOTIDE SEQUENCE [LARGE SCALE GENOMIC DNA]</scope>
    <source>
        <strain evidence="7 8">DSM 29128</strain>
    </source>
</reference>
<dbReference type="Gene3D" id="1.10.4030.10">
    <property type="entry name" value="Porin chaperone SurA, peptide-binding domain"/>
    <property type="match status" value="1"/>
</dbReference>
<keyword evidence="2" id="KW-0732">Signal</keyword>
<dbReference type="SUPFAM" id="SSF54534">
    <property type="entry name" value="FKBP-like"/>
    <property type="match status" value="1"/>
</dbReference>
<keyword evidence="5" id="KW-0413">Isomerase</keyword>
<dbReference type="PROSITE" id="PS50198">
    <property type="entry name" value="PPIC_PPIASE_2"/>
    <property type="match status" value="1"/>
</dbReference>
<dbReference type="PANTHER" id="PTHR47637:SF1">
    <property type="entry name" value="CHAPERONE SURA"/>
    <property type="match status" value="1"/>
</dbReference>